<dbReference type="SUPFAM" id="SSF49464">
    <property type="entry name" value="Carboxypeptidase regulatory domain-like"/>
    <property type="match status" value="1"/>
</dbReference>
<evidence type="ECO:0000313" key="3">
    <source>
        <dbReference type="Proteomes" id="UP000198480"/>
    </source>
</evidence>
<dbReference type="Gene3D" id="2.60.40.1120">
    <property type="entry name" value="Carboxypeptidase-like, regulatory domain"/>
    <property type="match status" value="1"/>
</dbReference>
<dbReference type="EMBL" id="FZOK01000001">
    <property type="protein sequence ID" value="SNR94396.1"/>
    <property type="molecule type" value="Genomic_DNA"/>
</dbReference>
<dbReference type="RefSeq" id="WP_089236895.1">
    <property type="nucleotide sequence ID" value="NZ_FZOK01000001.1"/>
</dbReference>
<reference evidence="3" key="1">
    <citation type="submission" date="2017-06" db="EMBL/GenBank/DDBJ databases">
        <authorList>
            <person name="Varghese N."/>
            <person name="Submissions S."/>
        </authorList>
    </citation>
    <scope>NUCLEOTIDE SEQUENCE [LARGE SCALE GENOMIC DNA]</scope>
    <source>
        <strain evidence="3">5C</strain>
    </source>
</reference>
<protein>
    <submittedName>
        <fullName evidence="2">CarboxypepD_reg-like domain-containing protein</fullName>
    </submittedName>
</protein>
<dbReference type="Pfam" id="PF13715">
    <property type="entry name" value="CarbopepD_reg_2"/>
    <property type="match status" value="1"/>
</dbReference>
<evidence type="ECO:0000313" key="2">
    <source>
        <dbReference type="EMBL" id="SNR94396.1"/>
    </source>
</evidence>
<dbReference type="OrthoDB" id="825554at2"/>
<keyword evidence="1" id="KW-0472">Membrane</keyword>
<keyword evidence="1" id="KW-0812">Transmembrane</keyword>
<sequence>MNNKNLKLSAKKPYDKKWGTFTINLNIKYFSKYESMVVYFLNLYHEIFQQYMNTKSQKDCSKINKHRKSFLFDAAISFKNFAVVIVLAGIFYFAGSSQVIAKSIYPQDKNIITKQIEQKSGTLKLQSLINDSSERMIKGKVIDSESKKPLEGVAILIQNSTEGTVTNKIGEFNLKVPVNYTKKKIKLIFSHFENDKKSVTIRTNQLSDFHTIELKKPKDKQPNQ</sequence>
<feature type="transmembrane region" description="Helical" evidence="1">
    <location>
        <begin position="70"/>
        <end position="94"/>
    </location>
</feature>
<dbReference type="AlphaFoldDB" id="A0A239AFF5"/>
<name>A0A239AFF5_9BACT</name>
<keyword evidence="1" id="KW-1133">Transmembrane helix</keyword>
<dbReference type="InterPro" id="IPR008969">
    <property type="entry name" value="CarboxyPept-like_regulatory"/>
</dbReference>
<organism evidence="2 3">
    <name type="scientific">Belliella buryatensis</name>
    <dbReference type="NCBI Taxonomy" id="1500549"/>
    <lineage>
        <taxon>Bacteria</taxon>
        <taxon>Pseudomonadati</taxon>
        <taxon>Bacteroidota</taxon>
        <taxon>Cytophagia</taxon>
        <taxon>Cytophagales</taxon>
        <taxon>Cyclobacteriaceae</taxon>
        <taxon>Belliella</taxon>
    </lineage>
</organism>
<evidence type="ECO:0000256" key="1">
    <source>
        <dbReference type="SAM" id="Phobius"/>
    </source>
</evidence>
<dbReference type="Proteomes" id="UP000198480">
    <property type="component" value="Unassembled WGS sequence"/>
</dbReference>
<accession>A0A239AFF5</accession>
<gene>
    <name evidence="2" type="ORF">SAMN06295967_101115</name>
</gene>
<proteinExistence type="predicted"/>
<keyword evidence="3" id="KW-1185">Reference proteome</keyword>